<keyword evidence="3" id="KW-1185">Reference proteome</keyword>
<dbReference type="EMBL" id="OU895879">
    <property type="protein sequence ID" value="CAH1727454.1"/>
    <property type="molecule type" value="Genomic_DNA"/>
</dbReference>
<accession>A0A9P0JAB7</accession>
<proteinExistence type="predicted"/>
<feature type="compositionally biased region" description="Low complexity" evidence="1">
    <location>
        <begin position="164"/>
        <end position="178"/>
    </location>
</feature>
<protein>
    <submittedName>
        <fullName evidence="2">Uncharacterized protein</fullName>
    </submittedName>
</protein>
<reference evidence="2" key="2">
    <citation type="submission" date="2022-10" db="EMBL/GenBank/DDBJ databases">
        <authorList>
            <consortium name="ENA_rothamsted_submissions"/>
            <consortium name="culmorum"/>
            <person name="King R."/>
        </authorList>
    </citation>
    <scope>NUCLEOTIDE SEQUENCE</scope>
</reference>
<feature type="region of interest" description="Disordered" evidence="1">
    <location>
        <begin position="48"/>
        <end position="72"/>
    </location>
</feature>
<dbReference type="Proteomes" id="UP001153620">
    <property type="component" value="Chromosome 3"/>
</dbReference>
<sequence>MNQNMDNVIQDNEFDENSSVINAVSKQEAGKSVIMSSKIPVSIPYRRDPKKFLTPTKDNSTNLQKTPSNENCSNKKIQNSGDKFKHVSSKVCTHWSPEEKQRNGLKTFFQRKEKHQTYAVPLSPEIIRQVSRVKTNRRQSLPAQITLDPIGFAIESLKQNPMNSYSSCSSSSNSSFVSLPETSTDQ</sequence>
<evidence type="ECO:0000313" key="2">
    <source>
        <dbReference type="EMBL" id="CAH1727454.1"/>
    </source>
</evidence>
<name>A0A9P0JAB7_9DIPT</name>
<organism evidence="2 3">
    <name type="scientific">Chironomus riparius</name>
    <dbReference type="NCBI Taxonomy" id="315576"/>
    <lineage>
        <taxon>Eukaryota</taxon>
        <taxon>Metazoa</taxon>
        <taxon>Ecdysozoa</taxon>
        <taxon>Arthropoda</taxon>
        <taxon>Hexapoda</taxon>
        <taxon>Insecta</taxon>
        <taxon>Pterygota</taxon>
        <taxon>Neoptera</taxon>
        <taxon>Endopterygota</taxon>
        <taxon>Diptera</taxon>
        <taxon>Nematocera</taxon>
        <taxon>Chironomoidea</taxon>
        <taxon>Chironomidae</taxon>
        <taxon>Chironominae</taxon>
        <taxon>Chironomus</taxon>
    </lineage>
</organism>
<dbReference type="AlphaFoldDB" id="A0A9P0JAB7"/>
<feature type="region of interest" description="Disordered" evidence="1">
    <location>
        <begin position="161"/>
        <end position="186"/>
    </location>
</feature>
<feature type="compositionally biased region" description="Polar residues" evidence="1">
    <location>
        <begin position="56"/>
        <end position="72"/>
    </location>
</feature>
<dbReference type="OrthoDB" id="5954824at2759"/>
<reference evidence="2" key="1">
    <citation type="submission" date="2022-01" db="EMBL/GenBank/DDBJ databases">
        <authorList>
            <person name="King R."/>
        </authorList>
    </citation>
    <scope>NUCLEOTIDE SEQUENCE</scope>
</reference>
<evidence type="ECO:0000313" key="3">
    <source>
        <dbReference type="Proteomes" id="UP001153620"/>
    </source>
</evidence>
<evidence type="ECO:0000256" key="1">
    <source>
        <dbReference type="SAM" id="MobiDB-lite"/>
    </source>
</evidence>
<gene>
    <name evidence="2" type="ORF">CHIRRI_LOCUS9711</name>
</gene>